<evidence type="ECO:0000313" key="2">
    <source>
        <dbReference type="Proteomes" id="UP000046392"/>
    </source>
</evidence>
<dbReference type="AlphaFoldDB" id="A0A0N5BGN4"/>
<organism evidence="2 3">
    <name type="scientific">Strongyloides papillosus</name>
    <name type="common">Intestinal threadworm</name>
    <dbReference type="NCBI Taxonomy" id="174720"/>
    <lineage>
        <taxon>Eukaryota</taxon>
        <taxon>Metazoa</taxon>
        <taxon>Ecdysozoa</taxon>
        <taxon>Nematoda</taxon>
        <taxon>Chromadorea</taxon>
        <taxon>Rhabditida</taxon>
        <taxon>Tylenchina</taxon>
        <taxon>Panagrolaimomorpha</taxon>
        <taxon>Strongyloidoidea</taxon>
        <taxon>Strongyloididae</taxon>
        <taxon>Strongyloides</taxon>
    </lineage>
</organism>
<proteinExistence type="predicted"/>
<feature type="region of interest" description="Disordered" evidence="1">
    <location>
        <begin position="1"/>
        <end position="38"/>
    </location>
</feature>
<dbReference type="InterPro" id="IPR021109">
    <property type="entry name" value="Peptidase_aspartic_dom_sf"/>
</dbReference>
<name>A0A0N5BGN4_STREA</name>
<accession>A0A0N5BGN4</accession>
<dbReference type="Gene3D" id="2.40.70.10">
    <property type="entry name" value="Acid Proteases"/>
    <property type="match status" value="1"/>
</dbReference>
<evidence type="ECO:0000313" key="3">
    <source>
        <dbReference type="WBParaSite" id="SPAL_0000513400.1"/>
    </source>
</evidence>
<sequence>MSNTTDPPILNDSQINPETPTNGNLTTQNHPPTQPNGIDMGQLQNVINEMIRNAINNYLPAVLPQVNQPTCVTQPPPQVIQPPFNQPTCVTQSPPQVIQPPCVTNVIPTNQFENIVTENVNDEMPIVNNREDLDMLNVHRNRMIYSNDRHSFVMPEKFNVKDNFEFLKPSDSRERKNEMKIKYLSKVLPSAIQGNYFCKPMNTLDDGLAAAKTLWFQEQRAKRDKARGHSILKFYNHRSDNRNVKPYQHQKSHQNNLYCSYCKMNNHSTATCRNSKNKLKAQSNNIEVNDPQSNNIEIVTKDVKTDLINKDEMKNDVINNEVCDNYEVQKVETIDESPPLPRNHSFRDILRKINVKDNLIGAVVKLNGLNVIALIDTCSNCVIINNKLKDKLGLTTVEERNISTFQSDNTALKISTPITIQIQKEKFIINDNVYAAKDDFKNDSYDAIIGTNVLKRMMAVIDLQTGKIIVNEKPKDLVKDDNNISNVILSDQDVNINIDKFVTDLKLKYPLAYARHSLDIEPGKIMVNEIIVYNNKEMIKAPYYSV</sequence>
<dbReference type="CDD" id="cd00303">
    <property type="entry name" value="retropepsin_like"/>
    <property type="match status" value="1"/>
</dbReference>
<dbReference type="SUPFAM" id="SSF50630">
    <property type="entry name" value="Acid proteases"/>
    <property type="match status" value="1"/>
</dbReference>
<dbReference type="Proteomes" id="UP000046392">
    <property type="component" value="Unplaced"/>
</dbReference>
<keyword evidence="2" id="KW-1185">Reference proteome</keyword>
<evidence type="ECO:0000256" key="1">
    <source>
        <dbReference type="SAM" id="MobiDB-lite"/>
    </source>
</evidence>
<reference evidence="3" key="1">
    <citation type="submission" date="2017-02" db="UniProtKB">
        <authorList>
            <consortium name="WormBaseParasite"/>
        </authorList>
    </citation>
    <scope>IDENTIFICATION</scope>
</reference>
<protein>
    <submittedName>
        <fullName evidence="3">Integrase catalytic domain-containing protein</fullName>
    </submittedName>
</protein>
<feature type="compositionally biased region" description="Polar residues" evidence="1">
    <location>
        <begin position="1"/>
        <end position="31"/>
    </location>
</feature>
<dbReference type="Pfam" id="PF13650">
    <property type="entry name" value="Asp_protease_2"/>
    <property type="match status" value="1"/>
</dbReference>
<dbReference type="WBParaSite" id="SPAL_0000513400.1">
    <property type="protein sequence ID" value="SPAL_0000513400.1"/>
    <property type="gene ID" value="SPAL_0000513400"/>
</dbReference>
<dbReference type="STRING" id="174720.A0A0N5BGN4"/>